<evidence type="ECO:0000313" key="4">
    <source>
        <dbReference type="Proteomes" id="UP000002051"/>
    </source>
</evidence>
<dbReference type="EMBL" id="CM001220">
    <property type="protein sequence ID" value="AES88115.1"/>
    <property type="molecule type" value="Genomic_DNA"/>
</dbReference>
<proteinExistence type="predicted"/>
<reference evidence="2" key="5">
    <citation type="journal article" date="2018" name="Nat. Plants">
        <title>Whole-genome landscape of Medicago truncatula symbiotic genes.</title>
        <authorList>
            <person name="Pecrix Y."/>
            <person name="Gamas P."/>
            <person name="Carrere S."/>
        </authorList>
    </citation>
    <scope>NUCLEOTIDE SEQUENCE</scope>
    <source>
        <tissue evidence="2">Leaves</tissue>
    </source>
</reference>
<sequence length="94" mass="10851">MGKHNLFKVRVNVTLSDLKDQLDQINGRLNHRGKKRVDIVEYHRLLVDSGGSVWFIHMKLYNKDDVRTMFSIFGRHSLKGSVELDASLVRSELA</sequence>
<dbReference type="AlphaFoldDB" id="G7JDI3"/>
<dbReference type="HOGENOM" id="CLU_125180_1_0_1"/>
<reference evidence="3" key="3">
    <citation type="submission" date="2015-04" db="UniProtKB">
        <authorList>
            <consortium name="EnsemblPlants"/>
        </authorList>
    </citation>
    <scope>IDENTIFICATION</scope>
    <source>
        <strain evidence="3">cv. Jemalong A17</strain>
    </source>
</reference>
<evidence type="ECO:0000313" key="5">
    <source>
        <dbReference type="Proteomes" id="UP000265566"/>
    </source>
</evidence>
<evidence type="ECO:0008006" key="6">
    <source>
        <dbReference type="Google" id="ProtNLM"/>
    </source>
</evidence>
<reference evidence="1 4" key="2">
    <citation type="journal article" date="2014" name="BMC Genomics">
        <title>An improved genome release (version Mt4.0) for the model legume Medicago truncatula.</title>
        <authorList>
            <person name="Tang H."/>
            <person name="Krishnakumar V."/>
            <person name="Bidwell S."/>
            <person name="Rosen B."/>
            <person name="Chan A."/>
            <person name="Zhou S."/>
            <person name="Gentzbittel L."/>
            <person name="Childs K.L."/>
            <person name="Yandell M."/>
            <person name="Gundlach H."/>
            <person name="Mayer K.F."/>
            <person name="Schwartz D.C."/>
            <person name="Town C.D."/>
        </authorList>
    </citation>
    <scope>GENOME REANNOTATION</scope>
    <source>
        <strain evidence="3 4">cv. Jemalong A17</strain>
    </source>
</reference>
<dbReference type="EnsemblPlants" id="AES88115">
    <property type="protein sequence ID" value="AES88115"/>
    <property type="gene ID" value="MTR_4g048050"/>
</dbReference>
<dbReference type="EMBL" id="PSQE01000004">
    <property type="protein sequence ID" value="RHN60321.1"/>
    <property type="molecule type" value="Genomic_DNA"/>
</dbReference>
<dbReference type="PaxDb" id="3880-AES88115"/>
<reference evidence="5" key="4">
    <citation type="journal article" date="2018" name="Nat. Plants">
        <title>Whole-genome landscape of Medicago truncatula symbiotic genes.</title>
        <authorList>
            <person name="Pecrix Y."/>
            <person name="Staton S.E."/>
            <person name="Sallet E."/>
            <person name="Lelandais-Briere C."/>
            <person name="Moreau S."/>
            <person name="Carrere S."/>
            <person name="Blein T."/>
            <person name="Jardinaud M.F."/>
            <person name="Latrasse D."/>
            <person name="Zouine M."/>
            <person name="Zahm M."/>
            <person name="Kreplak J."/>
            <person name="Mayjonade B."/>
            <person name="Satge C."/>
            <person name="Perez M."/>
            <person name="Cauet S."/>
            <person name="Marande W."/>
            <person name="Chantry-Darmon C."/>
            <person name="Lopez-Roques C."/>
            <person name="Bouchez O."/>
            <person name="Berard A."/>
            <person name="Debelle F."/>
            <person name="Munos S."/>
            <person name="Bendahmane A."/>
            <person name="Berges H."/>
            <person name="Niebel A."/>
            <person name="Buitink J."/>
            <person name="Frugier F."/>
            <person name="Benhamed M."/>
            <person name="Crespi M."/>
            <person name="Gouzy J."/>
            <person name="Gamas P."/>
        </authorList>
    </citation>
    <scope>NUCLEOTIDE SEQUENCE [LARGE SCALE GENOMIC DNA]</scope>
    <source>
        <strain evidence="5">cv. Jemalong A17</strain>
    </source>
</reference>
<dbReference type="Proteomes" id="UP000002051">
    <property type="component" value="Chromosome 4"/>
</dbReference>
<name>G7JDI3_MEDTR</name>
<keyword evidence="4" id="KW-1185">Reference proteome</keyword>
<protein>
    <recommendedName>
        <fullName evidence="6">40S ribosomal S10-like protein</fullName>
    </recommendedName>
</protein>
<evidence type="ECO:0000313" key="3">
    <source>
        <dbReference type="EnsemblPlants" id="AES88115"/>
    </source>
</evidence>
<organism evidence="1 4">
    <name type="scientific">Medicago truncatula</name>
    <name type="common">Barrel medic</name>
    <name type="synonym">Medicago tribuloides</name>
    <dbReference type="NCBI Taxonomy" id="3880"/>
    <lineage>
        <taxon>Eukaryota</taxon>
        <taxon>Viridiplantae</taxon>
        <taxon>Streptophyta</taxon>
        <taxon>Embryophyta</taxon>
        <taxon>Tracheophyta</taxon>
        <taxon>Spermatophyta</taxon>
        <taxon>Magnoliopsida</taxon>
        <taxon>eudicotyledons</taxon>
        <taxon>Gunneridae</taxon>
        <taxon>Pentapetalae</taxon>
        <taxon>rosids</taxon>
        <taxon>fabids</taxon>
        <taxon>Fabales</taxon>
        <taxon>Fabaceae</taxon>
        <taxon>Papilionoideae</taxon>
        <taxon>50 kb inversion clade</taxon>
        <taxon>NPAAA clade</taxon>
        <taxon>Hologalegina</taxon>
        <taxon>IRL clade</taxon>
        <taxon>Trifolieae</taxon>
        <taxon>Medicago</taxon>
    </lineage>
</organism>
<evidence type="ECO:0000313" key="2">
    <source>
        <dbReference type="EMBL" id="RHN60321.1"/>
    </source>
</evidence>
<dbReference type="Gramene" id="rna22620">
    <property type="protein sequence ID" value="RHN60321.1"/>
    <property type="gene ID" value="gene22620"/>
</dbReference>
<evidence type="ECO:0000313" key="1">
    <source>
        <dbReference type="EMBL" id="AES88115.1"/>
    </source>
</evidence>
<gene>
    <name evidence="1" type="ordered locus">MTR_4g048050</name>
    <name evidence="2" type="ORF">MtrunA17_Chr4g0024521</name>
</gene>
<reference evidence="1 4" key="1">
    <citation type="journal article" date="2011" name="Nature">
        <title>The Medicago genome provides insight into the evolution of rhizobial symbioses.</title>
        <authorList>
            <person name="Young N.D."/>
            <person name="Debelle F."/>
            <person name="Oldroyd G.E."/>
            <person name="Geurts R."/>
            <person name="Cannon S.B."/>
            <person name="Udvardi M.K."/>
            <person name="Benedito V.A."/>
            <person name="Mayer K.F."/>
            <person name="Gouzy J."/>
            <person name="Schoof H."/>
            <person name="Van de Peer Y."/>
            <person name="Proost S."/>
            <person name="Cook D.R."/>
            <person name="Meyers B.C."/>
            <person name="Spannagl M."/>
            <person name="Cheung F."/>
            <person name="De Mita S."/>
            <person name="Krishnakumar V."/>
            <person name="Gundlach H."/>
            <person name="Zhou S."/>
            <person name="Mudge J."/>
            <person name="Bharti A.K."/>
            <person name="Murray J.D."/>
            <person name="Naoumkina M.A."/>
            <person name="Rosen B."/>
            <person name="Silverstein K.A."/>
            <person name="Tang H."/>
            <person name="Rombauts S."/>
            <person name="Zhao P.X."/>
            <person name="Zhou P."/>
            <person name="Barbe V."/>
            <person name="Bardou P."/>
            <person name="Bechner M."/>
            <person name="Bellec A."/>
            <person name="Berger A."/>
            <person name="Berges H."/>
            <person name="Bidwell S."/>
            <person name="Bisseling T."/>
            <person name="Choisne N."/>
            <person name="Couloux A."/>
            <person name="Denny R."/>
            <person name="Deshpande S."/>
            <person name="Dai X."/>
            <person name="Doyle J.J."/>
            <person name="Dudez A.M."/>
            <person name="Farmer A.D."/>
            <person name="Fouteau S."/>
            <person name="Franken C."/>
            <person name="Gibelin C."/>
            <person name="Gish J."/>
            <person name="Goldstein S."/>
            <person name="Gonzalez A.J."/>
            <person name="Green P.J."/>
            <person name="Hallab A."/>
            <person name="Hartog M."/>
            <person name="Hua A."/>
            <person name="Humphray S.J."/>
            <person name="Jeong D.H."/>
            <person name="Jing Y."/>
            <person name="Jocker A."/>
            <person name="Kenton S.M."/>
            <person name="Kim D.J."/>
            <person name="Klee K."/>
            <person name="Lai H."/>
            <person name="Lang C."/>
            <person name="Lin S."/>
            <person name="Macmil S.L."/>
            <person name="Magdelenat G."/>
            <person name="Matthews L."/>
            <person name="McCorrison J."/>
            <person name="Monaghan E.L."/>
            <person name="Mun J.H."/>
            <person name="Najar F.Z."/>
            <person name="Nicholson C."/>
            <person name="Noirot C."/>
            <person name="O'Bleness M."/>
            <person name="Paule C.R."/>
            <person name="Poulain J."/>
            <person name="Prion F."/>
            <person name="Qin B."/>
            <person name="Qu C."/>
            <person name="Retzel E.F."/>
            <person name="Riddle C."/>
            <person name="Sallet E."/>
            <person name="Samain S."/>
            <person name="Samson N."/>
            <person name="Sanders I."/>
            <person name="Saurat O."/>
            <person name="Scarpelli C."/>
            <person name="Schiex T."/>
            <person name="Segurens B."/>
            <person name="Severin A.J."/>
            <person name="Sherrier D.J."/>
            <person name="Shi R."/>
            <person name="Sims S."/>
            <person name="Singer S.R."/>
            <person name="Sinharoy S."/>
            <person name="Sterck L."/>
            <person name="Viollet A."/>
            <person name="Wang B.B."/>
            <person name="Wang K."/>
            <person name="Wang M."/>
            <person name="Wang X."/>
            <person name="Warfsmann J."/>
            <person name="Weissenbach J."/>
            <person name="White D.D."/>
            <person name="White J.D."/>
            <person name="Wiley G.B."/>
            <person name="Wincker P."/>
            <person name="Xing Y."/>
            <person name="Yang L."/>
            <person name="Yao Z."/>
            <person name="Ying F."/>
            <person name="Zhai J."/>
            <person name="Zhou L."/>
            <person name="Zuber A."/>
            <person name="Denarie J."/>
            <person name="Dixon R.A."/>
            <person name="May G.D."/>
            <person name="Schwartz D.C."/>
            <person name="Rogers J."/>
            <person name="Quetier F."/>
            <person name="Town C.D."/>
            <person name="Roe B.A."/>
        </authorList>
    </citation>
    <scope>NUCLEOTIDE SEQUENCE [LARGE SCALE GENOMIC DNA]</scope>
    <source>
        <strain evidence="1">A17</strain>
        <strain evidence="3 4">cv. Jemalong A17</strain>
    </source>
</reference>
<accession>G7JDI3</accession>
<dbReference type="Proteomes" id="UP000265566">
    <property type="component" value="Chromosome 4"/>
</dbReference>